<organism evidence="7 8">
    <name type="scientific">Loigolactobacillus jiayinensis</name>
    <dbReference type="NCBI Taxonomy" id="2486016"/>
    <lineage>
        <taxon>Bacteria</taxon>
        <taxon>Bacillati</taxon>
        <taxon>Bacillota</taxon>
        <taxon>Bacilli</taxon>
        <taxon>Lactobacillales</taxon>
        <taxon>Lactobacillaceae</taxon>
        <taxon>Loigolactobacillus</taxon>
    </lineage>
</organism>
<dbReference type="InterPro" id="IPR000415">
    <property type="entry name" value="Nitroreductase-like"/>
</dbReference>
<protein>
    <submittedName>
        <fullName evidence="7">NADPH-dependent oxidoreductase</fullName>
    </submittedName>
</protein>
<feature type="domain" description="Nitroreductase" evidence="6">
    <location>
        <begin position="13"/>
        <end position="165"/>
    </location>
</feature>
<dbReference type="PANTHER" id="PTHR43425:SF2">
    <property type="entry name" value="OXYGEN-INSENSITIVE NADPH NITROREDUCTASE"/>
    <property type="match status" value="1"/>
</dbReference>
<keyword evidence="8" id="KW-1185">Reference proteome</keyword>
<evidence type="ECO:0000256" key="4">
    <source>
        <dbReference type="ARBA" id="ARBA00023002"/>
    </source>
</evidence>
<evidence type="ECO:0000256" key="3">
    <source>
        <dbReference type="ARBA" id="ARBA00022643"/>
    </source>
</evidence>
<dbReference type="SUPFAM" id="SSF55469">
    <property type="entry name" value="FMN-dependent nitroreductase-like"/>
    <property type="match status" value="1"/>
</dbReference>
<dbReference type="Proteomes" id="UP001596289">
    <property type="component" value="Unassembled WGS sequence"/>
</dbReference>
<keyword evidence="2 5" id="KW-0285">Flavoprotein</keyword>
<evidence type="ECO:0000256" key="1">
    <source>
        <dbReference type="ARBA" id="ARBA00008366"/>
    </source>
</evidence>
<evidence type="ECO:0000313" key="7">
    <source>
        <dbReference type="EMBL" id="MFC6169187.1"/>
    </source>
</evidence>
<keyword evidence="3 5" id="KW-0288">FMN</keyword>
<dbReference type="RefSeq" id="WP_125552602.1">
    <property type="nucleotide sequence ID" value="NZ_JBHSSL010000009.1"/>
</dbReference>
<comment type="caution">
    <text evidence="7">The sequence shown here is derived from an EMBL/GenBank/DDBJ whole genome shotgun (WGS) entry which is preliminary data.</text>
</comment>
<keyword evidence="4 5" id="KW-0560">Oxidoreductase</keyword>
<accession>A0ABW1R9Q4</accession>
<sequence length="250" mass="28022">MIKESTIAQQLDHRTIRAFTKQPVAPEIIEQLVSVARHTATSNFQQAFSVISVTDQAKKQQIAAISKQPYVAANGHLFIFVADQHRNQQIGAEMGKTENQLGGADRFLQAWSDTTLAVQNTEVAAESLGLGTVILGSILNDAQKLIDLLQLPQLTFPVLGLAIGWPDQAPQLKPRLPEKFVHFENSYQLPTPVEPQLTDYDAVVHQYYDLRDANRRVDTFTNQVQQRLAMVPEKRGELLAVLRWQGFLLE</sequence>
<evidence type="ECO:0000313" key="8">
    <source>
        <dbReference type="Proteomes" id="UP001596289"/>
    </source>
</evidence>
<dbReference type="PANTHER" id="PTHR43425">
    <property type="entry name" value="OXYGEN-INSENSITIVE NADPH NITROREDUCTASE"/>
    <property type="match status" value="1"/>
</dbReference>
<dbReference type="EMBL" id="JBHSSL010000009">
    <property type="protein sequence ID" value="MFC6169187.1"/>
    <property type="molecule type" value="Genomic_DNA"/>
</dbReference>
<dbReference type="InterPro" id="IPR029479">
    <property type="entry name" value="Nitroreductase"/>
</dbReference>
<dbReference type="CDD" id="cd02146">
    <property type="entry name" value="NfsA-like"/>
    <property type="match status" value="1"/>
</dbReference>
<evidence type="ECO:0000259" key="6">
    <source>
        <dbReference type="Pfam" id="PF00881"/>
    </source>
</evidence>
<name>A0ABW1R9Q4_9LACO</name>
<proteinExistence type="inferred from homology"/>
<dbReference type="InterPro" id="IPR016446">
    <property type="entry name" value="Flavin_OxRdtase_Frp"/>
</dbReference>
<comment type="similarity">
    <text evidence="1 5">Belongs to the flavin oxidoreductase frp family.</text>
</comment>
<evidence type="ECO:0000256" key="5">
    <source>
        <dbReference type="PIRNR" id="PIRNR005426"/>
    </source>
</evidence>
<evidence type="ECO:0000256" key="2">
    <source>
        <dbReference type="ARBA" id="ARBA00022630"/>
    </source>
</evidence>
<dbReference type="PIRSF" id="PIRSF005426">
    <property type="entry name" value="Frp"/>
    <property type="match status" value="1"/>
</dbReference>
<dbReference type="Pfam" id="PF00881">
    <property type="entry name" value="Nitroreductase"/>
    <property type="match status" value="1"/>
</dbReference>
<keyword evidence="5" id="KW-0521">NADP</keyword>
<dbReference type="Gene3D" id="3.40.109.10">
    <property type="entry name" value="NADH Oxidase"/>
    <property type="match status" value="1"/>
</dbReference>
<gene>
    <name evidence="7" type="ORF">ACFQGP_01105</name>
</gene>
<reference evidence="8" key="1">
    <citation type="journal article" date="2019" name="Int. J. Syst. Evol. Microbiol.">
        <title>The Global Catalogue of Microorganisms (GCM) 10K type strain sequencing project: providing services to taxonomists for standard genome sequencing and annotation.</title>
        <authorList>
            <consortium name="The Broad Institute Genomics Platform"/>
            <consortium name="The Broad Institute Genome Sequencing Center for Infectious Disease"/>
            <person name="Wu L."/>
            <person name="Ma J."/>
        </authorList>
    </citation>
    <scope>NUCLEOTIDE SEQUENCE [LARGE SCALE GENOMIC DNA]</scope>
    <source>
        <strain evidence="8">CCM 8904</strain>
    </source>
</reference>